<keyword evidence="2" id="KW-1185">Reference proteome</keyword>
<dbReference type="Proteomes" id="UP000607653">
    <property type="component" value="Unassembled WGS sequence"/>
</dbReference>
<evidence type="ECO:0000313" key="1">
    <source>
        <dbReference type="EMBL" id="DAD36280.1"/>
    </source>
</evidence>
<dbReference type="AlphaFoldDB" id="A0A822YUU4"/>
<organism evidence="1 2">
    <name type="scientific">Nelumbo nucifera</name>
    <name type="common">Sacred lotus</name>
    <dbReference type="NCBI Taxonomy" id="4432"/>
    <lineage>
        <taxon>Eukaryota</taxon>
        <taxon>Viridiplantae</taxon>
        <taxon>Streptophyta</taxon>
        <taxon>Embryophyta</taxon>
        <taxon>Tracheophyta</taxon>
        <taxon>Spermatophyta</taxon>
        <taxon>Magnoliopsida</taxon>
        <taxon>Proteales</taxon>
        <taxon>Nelumbonaceae</taxon>
        <taxon>Nelumbo</taxon>
    </lineage>
</organism>
<protein>
    <submittedName>
        <fullName evidence="1">Uncharacterized protein</fullName>
    </submittedName>
</protein>
<accession>A0A822YUU4</accession>
<comment type="caution">
    <text evidence="1">The sequence shown here is derived from an EMBL/GenBank/DDBJ whole genome shotgun (WGS) entry which is preliminary data.</text>
</comment>
<proteinExistence type="predicted"/>
<evidence type="ECO:0000313" key="2">
    <source>
        <dbReference type="Proteomes" id="UP000607653"/>
    </source>
</evidence>
<sequence>MIPSFEMHYFSVCFLIQSNRRTCTL</sequence>
<name>A0A822YUU4_NELNU</name>
<dbReference type="EMBL" id="DUZY01000004">
    <property type="protein sequence ID" value="DAD36280.1"/>
    <property type="molecule type" value="Genomic_DNA"/>
</dbReference>
<gene>
    <name evidence="1" type="ORF">HUJ06_006920</name>
</gene>
<reference evidence="1 2" key="1">
    <citation type="journal article" date="2020" name="Mol. Biol. Evol.">
        <title>Distinct Expression and Methylation Patterns for Genes with Different Fates following a Single Whole-Genome Duplication in Flowering Plants.</title>
        <authorList>
            <person name="Shi T."/>
            <person name="Rahmani R.S."/>
            <person name="Gugger P.F."/>
            <person name="Wang M."/>
            <person name="Li H."/>
            <person name="Zhang Y."/>
            <person name="Li Z."/>
            <person name="Wang Q."/>
            <person name="Van de Peer Y."/>
            <person name="Marchal K."/>
            <person name="Chen J."/>
        </authorList>
    </citation>
    <scope>NUCLEOTIDE SEQUENCE [LARGE SCALE GENOMIC DNA]</scope>
    <source>
        <tissue evidence="1">Leaf</tissue>
    </source>
</reference>